<feature type="transmembrane region" description="Helical" evidence="1">
    <location>
        <begin position="534"/>
        <end position="556"/>
    </location>
</feature>
<dbReference type="STRING" id="1182545.A0A072PJH4"/>
<feature type="non-terminal residue" evidence="2">
    <location>
        <position position="564"/>
    </location>
</feature>
<feature type="non-terminal residue" evidence="2">
    <location>
        <position position="1"/>
    </location>
</feature>
<feature type="transmembrane region" description="Helical" evidence="1">
    <location>
        <begin position="46"/>
        <end position="73"/>
    </location>
</feature>
<accession>A0A072PJH4</accession>
<keyword evidence="3" id="KW-1185">Reference proteome</keyword>
<comment type="caution">
    <text evidence="2">The sequence shown here is derived from an EMBL/GenBank/DDBJ whole genome shotgun (WGS) entry which is preliminary data.</text>
</comment>
<proteinExistence type="predicted"/>
<feature type="transmembrane region" description="Helical" evidence="1">
    <location>
        <begin position="6"/>
        <end position="26"/>
    </location>
</feature>
<organism evidence="2 3">
    <name type="scientific">Exophiala aquamarina CBS 119918</name>
    <dbReference type="NCBI Taxonomy" id="1182545"/>
    <lineage>
        <taxon>Eukaryota</taxon>
        <taxon>Fungi</taxon>
        <taxon>Dikarya</taxon>
        <taxon>Ascomycota</taxon>
        <taxon>Pezizomycotina</taxon>
        <taxon>Eurotiomycetes</taxon>
        <taxon>Chaetothyriomycetidae</taxon>
        <taxon>Chaetothyriales</taxon>
        <taxon>Herpotrichiellaceae</taxon>
        <taxon>Exophiala</taxon>
    </lineage>
</organism>
<sequence>SIWLPLLIVLIPNIACPAVLLALVFLNQFQPQADIFAQYRDATQQFPGYILVALSATRLAIVSSVASTLAPFLTSFIMGVWKFHVVGKIRHRSRAIWGSESPISDVPQLSLLISLLAASMDGLFTYLRQCLPSLFGRRPNQRRPVMAKQVHSSALIFLLSMFLVVSMFIADTIFHTYTDAVNIQEVRASPTTTSLGHRVMDKCENFDRSQNLCLPCTWDVYGSTTDFQQLTNSVYEVRTNISHTSQIQSLDSGLSILLPNSARVPNVTEYRARTLGVSTQCQPITNSCNPLATNGSNTQFNCSGAFRGIINKAPVKPADQYFTIADPDTPPLNLKPTAYLQLGLFANANLSTPYNPVNYNTSSSGWALEFGDSSTTPCPSDSSLLNKVHVGVAGRFDLFSTRVDVNLLNDSGLFSTGGDAAYYMDFMFGCTVEAFEVEYVWADGGVRSHTTSPVNGSILNMYVGQLQYYTNSPGNDWTNDVLQMALQANSRDMAGTWATLFGNRVLSVIGGYSTASDNLAEQSRRGALVAKVPIGALAFLVVCSSVYSALVLILALNGWRIARR</sequence>
<dbReference type="EMBL" id="AMGV01000003">
    <property type="protein sequence ID" value="KEF60249.1"/>
    <property type="molecule type" value="Genomic_DNA"/>
</dbReference>
<reference evidence="2 3" key="1">
    <citation type="submission" date="2013-03" db="EMBL/GenBank/DDBJ databases">
        <title>The Genome Sequence of Exophiala aquamarina CBS 119918.</title>
        <authorList>
            <consortium name="The Broad Institute Genomics Platform"/>
            <person name="Cuomo C."/>
            <person name="de Hoog S."/>
            <person name="Gorbushina A."/>
            <person name="Walker B."/>
            <person name="Young S.K."/>
            <person name="Zeng Q."/>
            <person name="Gargeya S."/>
            <person name="Fitzgerald M."/>
            <person name="Haas B."/>
            <person name="Abouelleil A."/>
            <person name="Allen A.W."/>
            <person name="Alvarado L."/>
            <person name="Arachchi H.M."/>
            <person name="Berlin A.M."/>
            <person name="Chapman S.B."/>
            <person name="Gainer-Dewar J."/>
            <person name="Goldberg J."/>
            <person name="Griggs A."/>
            <person name="Gujja S."/>
            <person name="Hansen M."/>
            <person name="Howarth C."/>
            <person name="Imamovic A."/>
            <person name="Ireland A."/>
            <person name="Larimer J."/>
            <person name="McCowan C."/>
            <person name="Murphy C."/>
            <person name="Pearson M."/>
            <person name="Poon T.W."/>
            <person name="Priest M."/>
            <person name="Roberts A."/>
            <person name="Saif S."/>
            <person name="Shea T."/>
            <person name="Sisk P."/>
            <person name="Sykes S."/>
            <person name="Wortman J."/>
            <person name="Nusbaum C."/>
            <person name="Birren B."/>
        </authorList>
    </citation>
    <scope>NUCLEOTIDE SEQUENCE [LARGE SCALE GENOMIC DNA]</scope>
    <source>
        <strain evidence="2 3">CBS 119918</strain>
    </source>
</reference>
<feature type="transmembrane region" description="Helical" evidence="1">
    <location>
        <begin position="109"/>
        <end position="129"/>
    </location>
</feature>
<keyword evidence="1" id="KW-1133">Transmembrane helix</keyword>
<evidence type="ECO:0000313" key="2">
    <source>
        <dbReference type="EMBL" id="KEF60249.1"/>
    </source>
</evidence>
<dbReference type="VEuPathDB" id="FungiDB:A1O9_05099"/>
<keyword evidence="1" id="KW-0472">Membrane</keyword>
<protein>
    <submittedName>
        <fullName evidence="2">Uncharacterized protein</fullName>
    </submittedName>
</protein>
<gene>
    <name evidence="2" type="ORF">A1O9_05099</name>
</gene>
<dbReference type="AlphaFoldDB" id="A0A072PJH4"/>
<feature type="transmembrane region" description="Helical" evidence="1">
    <location>
        <begin position="150"/>
        <end position="170"/>
    </location>
</feature>
<dbReference type="GeneID" id="25280026"/>
<dbReference type="RefSeq" id="XP_013262839.1">
    <property type="nucleotide sequence ID" value="XM_013407385.1"/>
</dbReference>
<dbReference type="OrthoDB" id="3344043at2759"/>
<dbReference type="Proteomes" id="UP000027920">
    <property type="component" value="Unassembled WGS sequence"/>
</dbReference>
<name>A0A072PJH4_9EURO</name>
<keyword evidence="1" id="KW-0812">Transmembrane</keyword>
<evidence type="ECO:0000256" key="1">
    <source>
        <dbReference type="SAM" id="Phobius"/>
    </source>
</evidence>
<dbReference type="HOGENOM" id="CLU_019655_0_0_1"/>
<evidence type="ECO:0000313" key="3">
    <source>
        <dbReference type="Proteomes" id="UP000027920"/>
    </source>
</evidence>